<sequence>MADRRDDESIWVSTEASIRYTHKVGSNKALTNFSNFSDNEGHGLGNFPVTVKEEASSDEALSVCMHQQSYNDPTILRTHSINKTRDGQLVTITERVPPLAFQEWLNKPGFKQWEMSLDGTSLLGLADGVRQVLKQVGDCLKTMMFTRNQCHGRLEEGIRISSNGNVKVMMMTPRQDNLTNFEFEEGLKKDIGQFRNLIEKIENVRPLNGPQPSALFLFYQLCDRAQRLSGKALRDMAYFIYGNAAFFSDEEKLKLFFKLKDFLDANVQMTRRLNFNKEPVHMRNWGQKILQLPIFSPWRVGYKNEESTYNEAHGIFIFHKNTLAHFSDNDASISNLSTFILESMVPDSKTGTIVGGDLVVFLRTGRDALP</sequence>
<proteinExistence type="predicted"/>
<organism evidence="1 2">
    <name type="scientific">Rhododendron griersonianum</name>
    <dbReference type="NCBI Taxonomy" id="479676"/>
    <lineage>
        <taxon>Eukaryota</taxon>
        <taxon>Viridiplantae</taxon>
        <taxon>Streptophyta</taxon>
        <taxon>Embryophyta</taxon>
        <taxon>Tracheophyta</taxon>
        <taxon>Spermatophyta</taxon>
        <taxon>Magnoliopsida</taxon>
        <taxon>eudicotyledons</taxon>
        <taxon>Gunneridae</taxon>
        <taxon>Pentapetalae</taxon>
        <taxon>asterids</taxon>
        <taxon>Ericales</taxon>
        <taxon>Ericaceae</taxon>
        <taxon>Ericoideae</taxon>
        <taxon>Rhodoreae</taxon>
        <taxon>Rhododendron</taxon>
    </lineage>
</organism>
<dbReference type="AlphaFoldDB" id="A0AAV6IBG3"/>
<evidence type="ECO:0000313" key="2">
    <source>
        <dbReference type="Proteomes" id="UP000823749"/>
    </source>
</evidence>
<accession>A0AAV6IBG3</accession>
<keyword evidence="2" id="KW-1185">Reference proteome</keyword>
<gene>
    <name evidence="1" type="ORF">RHGRI_031564</name>
</gene>
<evidence type="ECO:0000313" key="1">
    <source>
        <dbReference type="EMBL" id="KAG5524923.1"/>
    </source>
</evidence>
<dbReference type="Proteomes" id="UP000823749">
    <property type="component" value="Chromosome 11"/>
</dbReference>
<protein>
    <submittedName>
        <fullName evidence="1">Uncharacterized protein</fullName>
    </submittedName>
</protein>
<dbReference type="EMBL" id="JACTNZ010000011">
    <property type="protein sequence ID" value="KAG5524923.1"/>
    <property type="molecule type" value="Genomic_DNA"/>
</dbReference>
<reference evidence="1" key="1">
    <citation type="submission" date="2020-08" db="EMBL/GenBank/DDBJ databases">
        <title>Plant Genome Project.</title>
        <authorList>
            <person name="Zhang R.-G."/>
        </authorList>
    </citation>
    <scope>NUCLEOTIDE SEQUENCE</scope>
    <source>
        <strain evidence="1">WSP0</strain>
        <tissue evidence="1">Leaf</tissue>
    </source>
</reference>
<name>A0AAV6IBG3_9ERIC</name>
<comment type="caution">
    <text evidence="1">The sequence shown here is derived from an EMBL/GenBank/DDBJ whole genome shotgun (WGS) entry which is preliminary data.</text>
</comment>